<feature type="domain" description="NmrA-like" evidence="1">
    <location>
        <begin position="2"/>
        <end position="242"/>
    </location>
</feature>
<evidence type="ECO:0000313" key="3">
    <source>
        <dbReference type="Proteomes" id="UP000298058"/>
    </source>
</evidence>
<dbReference type="Gene3D" id="3.40.50.720">
    <property type="entry name" value="NAD(P)-binding Rossmann-like Domain"/>
    <property type="match status" value="1"/>
</dbReference>
<dbReference type="RefSeq" id="WP_135761819.1">
    <property type="nucleotide sequence ID" value="NZ_RQHW01000078.1"/>
</dbReference>
<dbReference type="Proteomes" id="UP000298058">
    <property type="component" value="Unassembled WGS sequence"/>
</dbReference>
<dbReference type="Pfam" id="PF05368">
    <property type="entry name" value="NmrA"/>
    <property type="match status" value="1"/>
</dbReference>
<reference evidence="2" key="1">
    <citation type="journal article" date="2019" name="PLoS Negl. Trop. Dis.">
        <title>Revisiting the worldwide diversity of Leptospira species in the environment.</title>
        <authorList>
            <person name="Vincent A.T."/>
            <person name="Schiettekatte O."/>
            <person name="Bourhy P."/>
            <person name="Veyrier F.J."/>
            <person name="Picardeau M."/>
        </authorList>
    </citation>
    <scope>NUCLEOTIDE SEQUENCE [LARGE SCALE GENOMIC DNA]</scope>
    <source>
        <strain evidence="2">201300427</strain>
    </source>
</reference>
<dbReference type="Gene3D" id="3.90.25.10">
    <property type="entry name" value="UDP-galactose 4-epimerase, domain 1"/>
    <property type="match status" value="1"/>
</dbReference>
<evidence type="ECO:0000259" key="1">
    <source>
        <dbReference type="Pfam" id="PF05368"/>
    </source>
</evidence>
<dbReference type="SUPFAM" id="SSF51735">
    <property type="entry name" value="NAD(P)-binding Rossmann-fold domains"/>
    <property type="match status" value="1"/>
</dbReference>
<dbReference type="PANTHER" id="PTHR43162:SF1">
    <property type="entry name" value="PRESTALK A DIFFERENTIATION PROTEIN A"/>
    <property type="match status" value="1"/>
</dbReference>
<gene>
    <name evidence="2" type="ORF">EHS15_17140</name>
</gene>
<organism evidence="2 3">
    <name type="scientific">Leptospira idonii</name>
    <dbReference type="NCBI Taxonomy" id="1193500"/>
    <lineage>
        <taxon>Bacteria</taxon>
        <taxon>Pseudomonadati</taxon>
        <taxon>Spirochaetota</taxon>
        <taxon>Spirochaetia</taxon>
        <taxon>Leptospirales</taxon>
        <taxon>Leptospiraceae</taxon>
        <taxon>Leptospira</taxon>
    </lineage>
</organism>
<dbReference type="InterPro" id="IPR036291">
    <property type="entry name" value="NAD(P)-bd_dom_sf"/>
</dbReference>
<protein>
    <submittedName>
        <fullName evidence="2">Nucleoside-diphosphate sugar epimerase</fullName>
    </submittedName>
</protein>
<proteinExistence type="predicted"/>
<sequence>MKVFVYGAGGNVGQNVVQGLLALGHEVFAGTRHPEKGKQQKGLTWVEADALAPEKGLNILEKVDSAFFISPPGYTNQYAILSPWIEKAKQVSLKKVVLMTAMGVEFAPPEAPFRKTEILLESSGLNWNIIRPNWFMQNFHTFWVGGILKDKKIYFPAGDAKTSFIDSRDIASTAVQLLIGLDKNKAQSFTLTGKETLTHSEVATILSQTTGLNIEYVNITPEDFKAGLLSAGLPNDYSDFMVMIAGALRDGHSSAITDSVEKITGKSPIAFQEYAKDNKSAWLGGK</sequence>
<dbReference type="AlphaFoldDB" id="A0A4R9LU04"/>
<dbReference type="InterPro" id="IPR051604">
    <property type="entry name" value="Ergot_Alk_Oxidoreductase"/>
</dbReference>
<dbReference type="PANTHER" id="PTHR43162">
    <property type="match status" value="1"/>
</dbReference>
<dbReference type="EMBL" id="RQHW01000078">
    <property type="protein sequence ID" value="TGN17265.1"/>
    <property type="molecule type" value="Genomic_DNA"/>
</dbReference>
<accession>A0A4R9LU04</accession>
<dbReference type="InterPro" id="IPR008030">
    <property type="entry name" value="NmrA-like"/>
</dbReference>
<dbReference type="OrthoDB" id="339107at2"/>
<keyword evidence="3" id="KW-1185">Reference proteome</keyword>
<comment type="caution">
    <text evidence="2">The sequence shown here is derived from an EMBL/GenBank/DDBJ whole genome shotgun (WGS) entry which is preliminary data.</text>
</comment>
<name>A0A4R9LU04_9LEPT</name>
<evidence type="ECO:0000313" key="2">
    <source>
        <dbReference type="EMBL" id="TGN17265.1"/>
    </source>
</evidence>